<dbReference type="AlphaFoldDB" id="A0A5B7EFL4"/>
<organism evidence="1 2">
    <name type="scientific">Portunus trituberculatus</name>
    <name type="common">Swimming crab</name>
    <name type="synonym">Neptunus trituberculatus</name>
    <dbReference type="NCBI Taxonomy" id="210409"/>
    <lineage>
        <taxon>Eukaryota</taxon>
        <taxon>Metazoa</taxon>
        <taxon>Ecdysozoa</taxon>
        <taxon>Arthropoda</taxon>
        <taxon>Crustacea</taxon>
        <taxon>Multicrustacea</taxon>
        <taxon>Malacostraca</taxon>
        <taxon>Eumalacostraca</taxon>
        <taxon>Eucarida</taxon>
        <taxon>Decapoda</taxon>
        <taxon>Pleocyemata</taxon>
        <taxon>Brachyura</taxon>
        <taxon>Eubrachyura</taxon>
        <taxon>Portunoidea</taxon>
        <taxon>Portunidae</taxon>
        <taxon>Portuninae</taxon>
        <taxon>Portunus</taxon>
    </lineage>
</organism>
<gene>
    <name evidence="1" type="ORF">E2C01_026421</name>
</gene>
<sequence length="80" mass="9020">MGSPLFMRMGKLTIPEILKAEPVTPRRCKSLWRNGHHPPRKINLIALNESSERTFTVALVSMAKESPHDPIFVGRAKIVD</sequence>
<name>A0A5B7EFL4_PORTR</name>
<reference evidence="1 2" key="1">
    <citation type="submission" date="2019-05" db="EMBL/GenBank/DDBJ databases">
        <title>Another draft genome of Portunus trituberculatus and its Hox gene families provides insights of decapod evolution.</title>
        <authorList>
            <person name="Jeong J.-H."/>
            <person name="Song I."/>
            <person name="Kim S."/>
            <person name="Choi T."/>
            <person name="Kim D."/>
            <person name="Ryu S."/>
            <person name="Kim W."/>
        </authorList>
    </citation>
    <scope>NUCLEOTIDE SEQUENCE [LARGE SCALE GENOMIC DNA]</scope>
    <source>
        <tissue evidence="1">Muscle</tissue>
    </source>
</reference>
<keyword evidence="2" id="KW-1185">Reference proteome</keyword>
<comment type="caution">
    <text evidence="1">The sequence shown here is derived from an EMBL/GenBank/DDBJ whole genome shotgun (WGS) entry which is preliminary data.</text>
</comment>
<evidence type="ECO:0000313" key="1">
    <source>
        <dbReference type="EMBL" id="MPC33081.1"/>
    </source>
</evidence>
<dbReference type="EMBL" id="VSRR010002755">
    <property type="protein sequence ID" value="MPC33081.1"/>
    <property type="molecule type" value="Genomic_DNA"/>
</dbReference>
<dbReference type="Proteomes" id="UP000324222">
    <property type="component" value="Unassembled WGS sequence"/>
</dbReference>
<evidence type="ECO:0000313" key="2">
    <source>
        <dbReference type="Proteomes" id="UP000324222"/>
    </source>
</evidence>
<accession>A0A5B7EFL4</accession>
<proteinExistence type="predicted"/>
<protein>
    <submittedName>
        <fullName evidence="1">Uncharacterized protein</fullName>
    </submittedName>
</protein>